<feature type="compositionally biased region" description="Basic residues" evidence="1">
    <location>
        <begin position="26"/>
        <end position="44"/>
    </location>
</feature>
<gene>
    <name evidence="2" type="ORF">AVDCRST_MAG38-1653</name>
</gene>
<dbReference type="AlphaFoldDB" id="A0A6J4RR12"/>
<feature type="region of interest" description="Disordered" evidence="1">
    <location>
        <begin position="1"/>
        <end position="64"/>
    </location>
</feature>
<organism evidence="2">
    <name type="scientific">uncultured Solirubrobacteraceae bacterium</name>
    <dbReference type="NCBI Taxonomy" id="1162706"/>
    <lineage>
        <taxon>Bacteria</taxon>
        <taxon>Bacillati</taxon>
        <taxon>Actinomycetota</taxon>
        <taxon>Thermoleophilia</taxon>
        <taxon>Solirubrobacterales</taxon>
        <taxon>Solirubrobacteraceae</taxon>
        <taxon>environmental samples</taxon>
    </lineage>
</organism>
<name>A0A6J4RR12_9ACTN</name>
<proteinExistence type="predicted"/>
<evidence type="ECO:0000313" key="2">
    <source>
        <dbReference type="EMBL" id="CAA9475723.1"/>
    </source>
</evidence>
<protein>
    <submittedName>
        <fullName evidence="2">Uncharacterized protein</fullName>
    </submittedName>
</protein>
<dbReference type="EMBL" id="CADCVJ010000137">
    <property type="protein sequence ID" value="CAA9475723.1"/>
    <property type="molecule type" value="Genomic_DNA"/>
</dbReference>
<evidence type="ECO:0000256" key="1">
    <source>
        <dbReference type="SAM" id="MobiDB-lite"/>
    </source>
</evidence>
<feature type="non-terminal residue" evidence="2">
    <location>
        <position position="64"/>
    </location>
</feature>
<reference evidence="2" key="1">
    <citation type="submission" date="2020-02" db="EMBL/GenBank/DDBJ databases">
        <authorList>
            <person name="Meier V. D."/>
        </authorList>
    </citation>
    <scope>NUCLEOTIDE SEQUENCE</scope>
    <source>
        <strain evidence="2">AVDCRST_MAG38</strain>
    </source>
</reference>
<sequence length="64" mass="7343">AQSNPESPHELRHHHAGPSRDQPRHERSRRPPRGQRRSPSRHPRAWLPPARAADHRQPPAAPPL</sequence>
<accession>A0A6J4RR12</accession>
<feature type="non-terminal residue" evidence="2">
    <location>
        <position position="1"/>
    </location>
</feature>